<reference evidence="7 8" key="1">
    <citation type="submission" date="2013-07" db="EMBL/GenBank/DDBJ databases">
        <title>Thioclava pacifica DSM 10166 Genome Sequencing.</title>
        <authorList>
            <person name="Lai Q."/>
            <person name="Shao Z."/>
        </authorList>
    </citation>
    <scope>NUCLEOTIDE SEQUENCE [LARGE SCALE GENOMIC DNA]</scope>
    <source>
        <strain evidence="7 8">DSM 10166</strain>
    </source>
</reference>
<sequence>MVSAKEIRVRETAKFGLSLFGRLVESNITLVSAGVAFYAMLAIFPGISATIAIWSAFADPAVIHTYLKVASEFIPPEAYALINDQIQSWLIGPRSTIGIGVIISAAVTLFSARAGVAALVLSLNVIHGTKPRATIWSFVMGYLMTVSLVGVMLAALATVVIVPIVVNFLPFHEVTKLLLSGLPWGAMILLMFTALGILYRYGPNTEGRRDPILTLGAVLAAAVWGISSLGLTYYLANFGNYNKVYGSIGAVIALLVWLYLSAFSVLLGAALNAELSAFRKRQAIAAAEAEKDAQAQAE</sequence>
<keyword evidence="4 6" id="KW-1133">Transmembrane helix</keyword>
<comment type="subcellular location">
    <subcellularLocation>
        <location evidence="1">Cell membrane</location>
        <topology evidence="1">Multi-pass membrane protein</topology>
    </subcellularLocation>
</comment>
<dbReference type="PANTHER" id="PTHR30213:SF0">
    <property type="entry name" value="UPF0761 MEMBRANE PROTEIN YIHY"/>
    <property type="match status" value="1"/>
</dbReference>
<gene>
    <name evidence="7" type="ORF">TP2_05005</name>
</gene>
<evidence type="ECO:0000313" key="8">
    <source>
        <dbReference type="Proteomes" id="UP000027432"/>
    </source>
</evidence>
<feature type="transmembrane region" description="Helical" evidence="6">
    <location>
        <begin position="182"/>
        <end position="201"/>
    </location>
</feature>
<evidence type="ECO:0000256" key="2">
    <source>
        <dbReference type="ARBA" id="ARBA00022475"/>
    </source>
</evidence>
<dbReference type="eggNOG" id="COG1295">
    <property type="taxonomic scope" value="Bacteria"/>
</dbReference>
<name>A0A074J9K8_9RHOB</name>
<dbReference type="GO" id="GO:0005886">
    <property type="term" value="C:plasma membrane"/>
    <property type="evidence" value="ECO:0007669"/>
    <property type="project" value="UniProtKB-SubCell"/>
</dbReference>
<evidence type="ECO:0000256" key="6">
    <source>
        <dbReference type="SAM" id="Phobius"/>
    </source>
</evidence>
<keyword evidence="2" id="KW-1003">Cell membrane</keyword>
<dbReference type="PANTHER" id="PTHR30213">
    <property type="entry name" value="INNER MEMBRANE PROTEIN YHJD"/>
    <property type="match status" value="1"/>
</dbReference>
<evidence type="ECO:0000256" key="4">
    <source>
        <dbReference type="ARBA" id="ARBA00022989"/>
    </source>
</evidence>
<feature type="transmembrane region" description="Helical" evidence="6">
    <location>
        <begin position="97"/>
        <end position="123"/>
    </location>
</feature>
<feature type="transmembrane region" description="Helical" evidence="6">
    <location>
        <begin position="213"/>
        <end position="236"/>
    </location>
</feature>
<evidence type="ECO:0000256" key="5">
    <source>
        <dbReference type="ARBA" id="ARBA00023136"/>
    </source>
</evidence>
<feature type="transmembrane region" description="Helical" evidence="6">
    <location>
        <begin position="248"/>
        <end position="271"/>
    </location>
</feature>
<comment type="caution">
    <text evidence="7">The sequence shown here is derived from an EMBL/GenBank/DDBJ whole genome shotgun (WGS) entry which is preliminary data.</text>
</comment>
<protein>
    <submittedName>
        <fullName evidence="7">Uncharacterized protein</fullName>
    </submittedName>
</protein>
<keyword evidence="8" id="KW-1185">Reference proteome</keyword>
<dbReference type="STRING" id="1353537.TP2_05005"/>
<accession>A0A074J9K8</accession>
<evidence type="ECO:0000256" key="1">
    <source>
        <dbReference type="ARBA" id="ARBA00004651"/>
    </source>
</evidence>
<keyword evidence="5 6" id="KW-0472">Membrane</keyword>
<feature type="transmembrane region" description="Helical" evidence="6">
    <location>
        <begin position="135"/>
        <end position="162"/>
    </location>
</feature>
<evidence type="ECO:0000313" key="7">
    <source>
        <dbReference type="EMBL" id="KEO54286.1"/>
    </source>
</evidence>
<dbReference type="NCBIfam" id="TIGR00765">
    <property type="entry name" value="yihY_not_rbn"/>
    <property type="match status" value="1"/>
</dbReference>
<evidence type="ECO:0000256" key="3">
    <source>
        <dbReference type="ARBA" id="ARBA00022692"/>
    </source>
</evidence>
<feature type="transmembrane region" description="Helical" evidence="6">
    <location>
        <begin position="35"/>
        <end position="57"/>
    </location>
</feature>
<dbReference type="Pfam" id="PF03631">
    <property type="entry name" value="Virul_fac_BrkB"/>
    <property type="match status" value="1"/>
</dbReference>
<dbReference type="OrthoDB" id="9781030at2"/>
<proteinExistence type="predicted"/>
<keyword evidence="3 6" id="KW-0812">Transmembrane</keyword>
<dbReference type="InterPro" id="IPR017039">
    <property type="entry name" value="Virul_fac_BrkB"/>
</dbReference>
<dbReference type="PIRSF" id="PIRSF035875">
    <property type="entry name" value="RNase_BN"/>
    <property type="match status" value="1"/>
</dbReference>
<dbReference type="AlphaFoldDB" id="A0A074J9K8"/>
<dbReference type="EMBL" id="AUND01000012">
    <property type="protein sequence ID" value="KEO54286.1"/>
    <property type="molecule type" value="Genomic_DNA"/>
</dbReference>
<organism evidence="7 8">
    <name type="scientific">Thioclava pacifica DSM 10166</name>
    <dbReference type="NCBI Taxonomy" id="1353537"/>
    <lineage>
        <taxon>Bacteria</taxon>
        <taxon>Pseudomonadati</taxon>
        <taxon>Pseudomonadota</taxon>
        <taxon>Alphaproteobacteria</taxon>
        <taxon>Rhodobacterales</taxon>
        <taxon>Paracoccaceae</taxon>
        <taxon>Thioclava</taxon>
    </lineage>
</organism>
<dbReference type="Proteomes" id="UP000027432">
    <property type="component" value="Unassembled WGS sequence"/>
</dbReference>